<dbReference type="GO" id="GO:0003887">
    <property type="term" value="F:DNA-directed DNA polymerase activity"/>
    <property type="evidence" value="ECO:0007669"/>
    <property type="project" value="UniProtKB-KW"/>
</dbReference>
<evidence type="ECO:0000256" key="5">
    <source>
        <dbReference type="ARBA" id="ARBA00022801"/>
    </source>
</evidence>
<keyword evidence="7" id="KW-0239">DNA-directed DNA polymerase</keyword>
<dbReference type="GO" id="GO:0003677">
    <property type="term" value="F:DNA binding"/>
    <property type="evidence" value="ECO:0007669"/>
    <property type="project" value="InterPro"/>
</dbReference>
<dbReference type="EMBL" id="JACEIT010000033">
    <property type="protein sequence ID" value="MBA4547266.1"/>
    <property type="molecule type" value="Genomic_DNA"/>
</dbReference>
<keyword evidence="1" id="KW-0808">Transferase</keyword>
<evidence type="ECO:0000259" key="9">
    <source>
        <dbReference type="SMART" id="SM00479"/>
    </source>
</evidence>
<keyword evidence="2" id="KW-0548">Nucleotidyltransferase</keyword>
<proteinExistence type="predicted"/>
<name>A0A6L6SZG2_9ENTE</name>
<dbReference type="InterPro" id="IPR036397">
    <property type="entry name" value="RNaseH_sf"/>
</dbReference>
<evidence type="ECO:0000256" key="2">
    <source>
        <dbReference type="ARBA" id="ARBA00022695"/>
    </source>
</evidence>
<keyword evidence="6" id="KW-0269">Exonuclease</keyword>
<evidence type="ECO:0000256" key="4">
    <source>
        <dbReference type="ARBA" id="ARBA00022722"/>
    </source>
</evidence>
<dbReference type="AlphaFoldDB" id="A0A6L6SZG2"/>
<accession>A0A6L6SZG2</accession>
<keyword evidence="4" id="KW-0540">Nuclease</keyword>
<dbReference type="SUPFAM" id="SSF53098">
    <property type="entry name" value="Ribonuclease H-like"/>
    <property type="match status" value="1"/>
</dbReference>
<sequence>MKNENIVRILLLSIGAFLVFIGLFGGIIASGDFLSGGFSVVVGILFLSFSHKMKEIIKEQTIEKNEDATIQNPDKENVIENKIDIDDLIKKSVNITGPTPPSKSKKADKKSPTYIKARKLVDDYVVIDFETTGLSPLDSEILQIGAIKYESNEEIDRIYQNIKPFRSNISKRITKITGLELEDVVNMPTFEDFSPQLMSFISCYTLVAHNAPFDLKFLLHQLNENNIELNQRIRVIDTLPLARRHFETPNHKLITLKDYLNLDNNSHDALEDCLVTNKVYQYIKHENNKIVQVSN</sequence>
<gene>
    <name evidence="10" type="ORF">H1Z91_13360</name>
</gene>
<dbReference type="SMART" id="SM00479">
    <property type="entry name" value="EXOIII"/>
    <property type="match status" value="1"/>
</dbReference>
<evidence type="ECO:0000313" key="10">
    <source>
        <dbReference type="EMBL" id="MBA4547266.1"/>
    </source>
</evidence>
<dbReference type="RefSeq" id="WP_002316080.1">
    <property type="nucleotide sequence ID" value="NZ_BNJW01000037.1"/>
</dbReference>
<dbReference type="Proteomes" id="UP000531895">
    <property type="component" value="Unassembled WGS sequence"/>
</dbReference>
<dbReference type="PANTHER" id="PTHR30231">
    <property type="entry name" value="DNA POLYMERASE III SUBUNIT EPSILON"/>
    <property type="match status" value="1"/>
</dbReference>
<evidence type="ECO:0000256" key="6">
    <source>
        <dbReference type="ARBA" id="ARBA00022839"/>
    </source>
</evidence>
<dbReference type="InterPro" id="IPR013520">
    <property type="entry name" value="Ribonucl_H"/>
</dbReference>
<protein>
    <recommendedName>
        <fullName evidence="8">DNA polymerase III polC-type</fullName>
    </recommendedName>
</protein>
<dbReference type="InterPro" id="IPR006054">
    <property type="entry name" value="DnaQ"/>
</dbReference>
<dbReference type="InterPro" id="IPR012337">
    <property type="entry name" value="RNaseH-like_sf"/>
</dbReference>
<feature type="domain" description="Exonuclease" evidence="9">
    <location>
        <begin position="123"/>
        <end position="289"/>
    </location>
</feature>
<evidence type="ECO:0000256" key="7">
    <source>
        <dbReference type="ARBA" id="ARBA00022932"/>
    </source>
</evidence>
<dbReference type="GO" id="GO:0008408">
    <property type="term" value="F:3'-5' exonuclease activity"/>
    <property type="evidence" value="ECO:0007669"/>
    <property type="project" value="TreeGrafter"/>
</dbReference>
<dbReference type="FunFam" id="3.30.420.10:FF:000045">
    <property type="entry name" value="3'-5' exonuclease DinG"/>
    <property type="match status" value="1"/>
</dbReference>
<organism evidence="10 11">
    <name type="scientific">Enterococcus lactis</name>
    <dbReference type="NCBI Taxonomy" id="357441"/>
    <lineage>
        <taxon>Bacteria</taxon>
        <taxon>Bacillati</taxon>
        <taxon>Bacillota</taxon>
        <taxon>Bacilli</taxon>
        <taxon>Lactobacillales</taxon>
        <taxon>Enterococcaceae</taxon>
        <taxon>Enterococcus</taxon>
    </lineage>
</organism>
<reference evidence="10 11" key="1">
    <citation type="submission" date="2020-07" db="EMBL/GenBank/DDBJ databases">
        <authorList>
            <person name="Feng H."/>
        </authorList>
    </citation>
    <scope>NUCLEOTIDE SEQUENCE [LARGE SCALE GENOMIC DNA]</scope>
    <source>
        <strain evidence="11">s-7</strain>
    </source>
</reference>
<dbReference type="Gene3D" id="3.30.420.10">
    <property type="entry name" value="Ribonuclease H-like superfamily/Ribonuclease H"/>
    <property type="match status" value="1"/>
</dbReference>
<dbReference type="NCBIfam" id="TIGR00573">
    <property type="entry name" value="dnaq"/>
    <property type="match status" value="1"/>
</dbReference>
<keyword evidence="5" id="KW-0378">Hydrolase</keyword>
<comment type="caution">
    <text evidence="10">The sequence shown here is derived from an EMBL/GenBank/DDBJ whole genome shotgun (WGS) entry which is preliminary data.</text>
</comment>
<keyword evidence="3" id="KW-0235">DNA replication</keyword>
<dbReference type="GO" id="GO:0006260">
    <property type="term" value="P:DNA replication"/>
    <property type="evidence" value="ECO:0007669"/>
    <property type="project" value="UniProtKB-KW"/>
</dbReference>
<dbReference type="PANTHER" id="PTHR30231:SF4">
    <property type="entry name" value="PROTEIN NEN2"/>
    <property type="match status" value="1"/>
</dbReference>
<dbReference type="Pfam" id="PF00929">
    <property type="entry name" value="RNase_T"/>
    <property type="match status" value="1"/>
</dbReference>
<evidence type="ECO:0000256" key="1">
    <source>
        <dbReference type="ARBA" id="ARBA00022679"/>
    </source>
</evidence>
<evidence type="ECO:0000256" key="3">
    <source>
        <dbReference type="ARBA" id="ARBA00022705"/>
    </source>
</evidence>
<evidence type="ECO:0000256" key="8">
    <source>
        <dbReference type="ARBA" id="ARBA00070925"/>
    </source>
</evidence>
<evidence type="ECO:0000313" key="11">
    <source>
        <dbReference type="Proteomes" id="UP000531895"/>
    </source>
</evidence>
<dbReference type="CDD" id="cd06127">
    <property type="entry name" value="DEDDh"/>
    <property type="match status" value="1"/>
</dbReference>